<comment type="catalytic activity">
    <reaction evidence="4">
        <text>a monoacylglycerol + H2O = glycerol + a fatty acid + H(+)</text>
        <dbReference type="Rhea" id="RHEA:15245"/>
        <dbReference type="ChEBI" id="CHEBI:15377"/>
        <dbReference type="ChEBI" id="CHEBI:15378"/>
        <dbReference type="ChEBI" id="CHEBI:17408"/>
        <dbReference type="ChEBI" id="CHEBI:17754"/>
        <dbReference type="ChEBI" id="CHEBI:28868"/>
    </reaction>
</comment>
<evidence type="ECO:0000256" key="3">
    <source>
        <dbReference type="ARBA" id="ARBA00047591"/>
    </source>
</evidence>
<keyword evidence="5" id="KW-0732">Signal</keyword>
<proteinExistence type="inferred from homology"/>
<dbReference type="SUPFAM" id="SSF53474">
    <property type="entry name" value="alpha/beta-Hydrolases"/>
    <property type="match status" value="1"/>
</dbReference>
<dbReference type="EMBL" id="KN880459">
    <property type="protein sequence ID" value="KIY71074.1"/>
    <property type="molecule type" value="Genomic_DNA"/>
</dbReference>
<feature type="signal peptide" evidence="5">
    <location>
        <begin position="1"/>
        <end position="18"/>
    </location>
</feature>
<evidence type="ECO:0000256" key="5">
    <source>
        <dbReference type="SAM" id="SignalP"/>
    </source>
</evidence>
<dbReference type="Proteomes" id="UP000054007">
    <property type="component" value="Unassembled WGS sequence"/>
</dbReference>
<evidence type="ECO:0000256" key="2">
    <source>
        <dbReference type="ARBA" id="ARBA00043996"/>
    </source>
</evidence>
<evidence type="ECO:0000256" key="1">
    <source>
        <dbReference type="ARBA" id="ARBA00023157"/>
    </source>
</evidence>
<evidence type="ECO:0000256" key="4">
    <source>
        <dbReference type="ARBA" id="ARBA00048461"/>
    </source>
</evidence>
<keyword evidence="1" id="KW-1015">Disulfide bond</keyword>
<dbReference type="Gene3D" id="3.40.50.1820">
    <property type="entry name" value="alpha/beta hydrolase"/>
    <property type="match status" value="1"/>
</dbReference>
<dbReference type="Pfam" id="PF01764">
    <property type="entry name" value="Lipase_3"/>
    <property type="match status" value="1"/>
</dbReference>
<keyword evidence="8" id="KW-1185">Reference proteome</keyword>
<accession>A0A0D7BLP9</accession>
<comment type="catalytic activity">
    <reaction evidence="3">
        <text>a diacylglycerol + H2O = a monoacylglycerol + a fatty acid + H(+)</text>
        <dbReference type="Rhea" id="RHEA:32731"/>
        <dbReference type="ChEBI" id="CHEBI:15377"/>
        <dbReference type="ChEBI" id="CHEBI:15378"/>
        <dbReference type="ChEBI" id="CHEBI:17408"/>
        <dbReference type="ChEBI" id="CHEBI:18035"/>
        <dbReference type="ChEBI" id="CHEBI:28868"/>
    </reaction>
</comment>
<protein>
    <submittedName>
        <fullName evidence="7">Alpha/beta-hydrolase</fullName>
    </submittedName>
</protein>
<dbReference type="AlphaFoldDB" id="A0A0D7BLP9"/>
<reference evidence="7 8" key="1">
    <citation type="journal article" date="2015" name="Fungal Genet. Biol.">
        <title>Evolution of novel wood decay mechanisms in Agaricales revealed by the genome sequences of Fistulina hepatica and Cylindrobasidium torrendii.</title>
        <authorList>
            <person name="Floudas D."/>
            <person name="Held B.W."/>
            <person name="Riley R."/>
            <person name="Nagy L.G."/>
            <person name="Koehler G."/>
            <person name="Ransdell A.S."/>
            <person name="Younus H."/>
            <person name="Chow J."/>
            <person name="Chiniquy J."/>
            <person name="Lipzen A."/>
            <person name="Tritt A."/>
            <person name="Sun H."/>
            <person name="Haridas S."/>
            <person name="LaButti K."/>
            <person name="Ohm R.A."/>
            <person name="Kues U."/>
            <person name="Blanchette R.A."/>
            <person name="Grigoriev I.V."/>
            <person name="Minto R.E."/>
            <person name="Hibbett D.S."/>
        </authorList>
    </citation>
    <scope>NUCLEOTIDE SEQUENCE [LARGE SCALE GENOMIC DNA]</scope>
    <source>
        <strain evidence="7 8">FP15055 ss-10</strain>
    </source>
</reference>
<evidence type="ECO:0000313" key="7">
    <source>
        <dbReference type="EMBL" id="KIY71074.1"/>
    </source>
</evidence>
<evidence type="ECO:0000259" key="6">
    <source>
        <dbReference type="Pfam" id="PF01764"/>
    </source>
</evidence>
<name>A0A0D7BLP9_9AGAR</name>
<dbReference type="GO" id="GO:0006629">
    <property type="term" value="P:lipid metabolic process"/>
    <property type="evidence" value="ECO:0007669"/>
    <property type="project" value="InterPro"/>
</dbReference>
<feature type="chain" id="PRO_5002317417" evidence="5">
    <location>
        <begin position="19"/>
        <end position="301"/>
    </location>
</feature>
<dbReference type="InterPro" id="IPR029058">
    <property type="entry name" value="AB_hydrolase_fold"/>
</dbReference>
<dbReference type="InterPro" id="IPR051218">
    <property type="entry name" value="Sec_MonoDiacylglyc_Lipase"/>
</dbReference>
<dbReference type="PANTHER" id="PTHR45856:SF25">
    <property type="entry name" value="FUNGAL LIPASE-LIKE DOMAIN-CONTAINING PROTEIN"/>
    <property type="match status" value="1"/>
</dbReference>
<dbReference type="PANTHER" id="PTHR45856">
    <property type="entry name" value="ALPHA/BETA-HYDROLASES SUPERFAMILY PROTEIN"/>
    <property type="match status" value="1"/>
</dbReference>
<feature type="domain" description="Fungal lipase-type" evidence="6">
    <location>
        <begin position="101"/>
        <end position="238"/>
    </location>
</feature>
<organism evidence="7 8">
    <name type="scientific">Cylindrobasidium torrendii FP15055 ss-10</name>
    <dbReference type="NCBI Taxonomy" id="1314674"/>
    <lineage>
        <taxon>Eukaryota</taxon>
        <taxon>Fungi</taxon>
        <taxon>Dikarya</taxon>
        <taxon>Basidiomycota</taxon>
        <taxon>Agaricomycotina</taxon>
        <taxon>Agaricomycetes</taxon>
        <taxon>Agaricomycetidae</taxon>
        <taxon>Agaricales</taxon>
        <taxon>Marasmiineae</taxon>
        <taxon>Physalacriaceae</taxon>
        <taxon>Cylindrobasidium</taxon>
    </lineage>
</organism>
<dbReference type="CDD" id="cd00519">
    <property type="entry name" value="Lipase_3"/>
    <property type="match status" value="1"/>
</dbReference>
<evidence type="ECO:0000313" key="8">
    <source>
        <dbReference type="Proteomes" id="UP000054007"/>
    </source>
</evidence>
<sequence length="301" mass="31444">MLAQALLVVCALVSAGTASPLVARQSGVTVLSDAQVDVYTPYTYYASAAYCPGNQTINWSCGANCQANPKFVPIASGGDGDGVQFWYVGYDPSLKSIIVGHQGTDTSKLLPVLTDANFFLTDLEDGLFPGLDSDVQVHNGFGESQADSARDVLAAVKKGLSAYSTKAVTVVGHSLGGAIALISGVFLDIQIPAATVKVVTYGQPRVGNSAFADWVDAHLDSVVHITNKKDLVPILPGRFLGFAHASGETHIREDDSKWVSCPGQDSTADGCTIKDVPNILVGDANDHGGPYDGIRIGCKAT</sequence>
<keyword evidence="7" id="KW-0378">Hydrolase</keyword>
<dbReference type="OrthoDB" id="426718at2759"/>
<comment type="similarity">
    <text evidence="2">Belongs to the AB hydrolase superfamily. Lipase family. Class 3 subfamily.</text>
</comment>
<dbReference type="InterPro" id="IPR002921">
    <property type="entry name" value="Fungal_lipase-type"/>
</dbReference>
<dbReference type="GO" id="GO:0016787">
    <property type="term" value="F:hydrolase activity"/>
    <property type="evidence" value="ECO:0007669"/>
    <property type="project" value="UniProtKB-KW"/>
</dbReference>
<gene>
    <name evidence="7" type="ORF">CYLTODRAFT_419209</name>
</gene>